<organism evidence="2 15">
    <name type="scientific">Thermus scotoductus</name>
    <dbReference type="NCBI Taxonomy" id="37636"/>
    <lineage>
        <taxon>Bacteria</taxon>
        <taxon>Thermotogati</taxon>
        <taxon>Deinococcota</taxon>
        <taxon>Deinococci</taxon>
        <taxon>Thermales</taxon>
        <taxon>Thermaceae</taxon>
        <taxon>Thermus</taxon>
    </lineage>
</organism>
<sequence length="82" mass="9569">MPLLLCPSCQVGMKEVERRGVLIDVCPQCGGVWLDRGELEKLLAEAKEVDRAYEEEREAYFRKEGKPYRKKKGFLEIFDLFD</sequence>
<dbReference type="RefSeq" id="WP_015717260.1">
    <property type="nucleotide sequence ID" value="NZ_DAHVNI010000017.1"/>
</dbReference>
<dbReference type="Proteomes" id="UP000287962">
    <property type="component" value="Unassembled WGS sequence"/>
</dbReference>
<dbReference type="Proteomes" id="UP000288082">
    <property type="component" value="Unassembled WGS sequence"/>
</dbReference>
<evidence type="ECO:0000313" key="8">
    <source>
        <dbReference type="EMBL" id="RTH24665.1"/>
    </source>
</evidence>
<evidence type="ECO:0000313" key="16">
    <source>
        <dbReference type="Proteomes" id="UP000286712"/>
    </source>
</evidence>
<comment type="caution">
    <text evidence="2">The sequence shown here is derived from an EMBL/GenBank/DDBJ whole genome shotgun (WGS) entry which is preliminary data.</text>
</comment>
<protein>
    <recommendedName>
        <fullName evidence="1">Transcription factor zinc-finger domain-containing protein</fullName>
    </recommendedName>
</protein>
<dbReference type="EMBL" id="PELM01000111">
    <property type="protein sequence ID" value="RTH03579.1"/>
    <property type="molecule type" value="Genomic_DNA"/>
</dbReference>
<keyword evidence="23" id="KW-1185">Reference proteome</keyword>
<dbReference type="Proteomes" id="UP000287306">
    <property type="component" value="Unassembled WGS sequence"/>
</dbReference>
<dbReference type="PATRIC" id="fig|37636.3.peg.2298"/>
<dbReference type="EMBL" id="PELR01000380">
    <property type="protein sequence ID" value="RTH00738.1"/>
    <property type="molecule type" value="Genomic_DNA"/>
</dbReference>
<name>A0A0N0IRE1_THESC</name>
<evidence type="ECO:0000313" key="14">
    <source>
        <dbReference type="EMBL" id="RTI14157.1"/>
    </source>
</evidence>
<dbReference type="Proteomes" id="UP000286910">
    <property type="component" value="Unassembled WGS sequence"/>
</dbReference>
<dbReference type="EMBL" id="PELW01000222">
    <property type="protein sequence ID" value="RTH24665.1"/>
    <property type="molecule type" value="Genomic_DNA"/>
</dbReference>
<dbReference type="Proteomes" id="UP000288347">
    <property type="component" value="Unassembled WGS sequence"/>
</dbReference>
<dbReference type="EMBL" id="PEMH01000199">
    <property type="protein sequence ID" value="RTI00008.1"/>
    <property type="molecule type" value="Genomic_DNA"/>
</dbReference>
<dbReference type="EMBL" id="PEMG01000452">
    <property type="protein sequence ID" value="RTI04614.1"/>
    <property type="molecule type" value="Genomic_DNA"/>
</dbReference>
<evidence type="ECO:0000259" key="1">
    <source>
        <dbReference type="Pfam" id="PF13453"/>
    </source>
</evidence>
<feature type="domain" description="Transcription factor zinc-finger" evidence="1">
    <location>
        <begin position="6"/>
        <end position="44"/>
    </location>
</feature>
<evidence type="ECO:0000313" key="4">
    <source>
        <dbReference type="EMBL" id="RTH03579.1"/>
    </source>
</evidence>
<dbReference type="EMBL" id="PEML01000316">
    <property type="protein sequence ID" value="RTI04784.1"/>
    <property type="molecule type" value="Genomic_DNA"/>
</dbReference>
<dbReference type="EMBL" id="PELP01000017">
    <property type="protein sequence ID" value="RTH07829.1"/>
    <property type="molecule type" value="Genomic_DNA"/>
</dbReference>
<dbReference type="EMBL" id="LJJR01000006">
    <property type="protein sequence ID" value="KPD32588.1"/>
    <property type="molecule type" value="Genomic_DNA"/>
</dbReference>
<dbReference type="EMBL" id="PELZ01000429">
    <property type="protein sequence ID" value="RTH32947.1"/>
    <property type="molecule type" value="Genomic_DNA"/>
</dbReference>
<reference evidence="16 17" key="3">
    <citation type="journal article" date="2019" name="Extremophiles">
        <title>Biogeography of thermophiles and predominance of Thermus scotoductus in domestic water heaters.</title>
        <authorList>
            <person name="Wilpiszeski R.L."/>
            <person name="Zhang Z."/>
            <person name="House C.H."/>
        </authorList>
    </citation>
    <scope>NUCLEOTIDE SEQUENCE [LARGE SCALE GENOMIC DNA]</scope>
    <source>
        <strain evidence="14 25">10_S10</strain>
        <strain evidence="13 23">12_S12</strain>
        <strain evidence="11 27">16_S16</strain>
        <strain evidence="12 20">17_S17</strain>
        <strain evidence="9 19">20_S20</strain>
        <strain evidence="10 24">24_S24</strain>
        <strain evidence="7 21">25_S25</strain>
        <strain evidence="8 16">27_S27</strain>
        <strain evidence="6 22">28_S28</strain>
        <strain evidence="3 18">32_S32</strain>
        <strain evidence="5 17">34_S34</strain>
        <strain evidence="4 26">38_S38</strain>
    </source>
</reference>
<reference evidence="13" key="2">
    <citation type="submission" date="2017-10" db="EMBL/GenBank/DDBJ databases">
        <authorList>
            <person name="Wilpiszeski R.L."/>
            <person name="Zhidan Z."/>
            <person name="House C.H."/>
        </authorList>
    </citation>
    <scope>NUCLEOTIDE SEQUENCE</scope>
    <source>
        <strain evidence="13">12_S12</strain>
    </source>
</reference>
<evidence type="ECO:0000313" key="26">
    <source>
        <dbReference type="Proteomes" id="UP000288082"/>
    </source>
</evidence>
<evidence type="ECO:0000313" key="10">
    <source>
        <dbReference type="EMBL" id="RTH32947.1"/>
    </source>
</evidence>
<evidence type="ECO:0000313" key="19">
    <source>
        <dbReference type="Proteomes" id="UP000286928"/>
    </source>
</evidence>
<dbReference type="Proteomes" id="UP000286928">
    <property type="component" value="Unassembled WGS sequence"/>
</dbReference>
<evidence type="ECO:0000313" key="21">
    <source>
        <dbReference type="Proteomes" id="UP000287306"/>
    </source>
</evidence>
<evidence type="ECO:0000313" key="24">
    <source>
        <dbReference type="Proteomes" id="UP000288051"/>
    </source>
</evidence>
<evidence type="ECO:0000313" key="18">
    <source>
        <dbReference type="Proteomes" id="UP000286910"/>
    </source>
</evidence>
<dbReference type="EMBL" id="PEMN01000368">
    <property type="protein sequence ID" value="RTI14157.1"/>
    <property type="molecule type" value="Genomic_DNA"/>
</dbReference>
<evidence type="ECO:0000313" key="25">
    <source>
        <dbReference type="Proteomes" id="UP000288073"/>
    </source>
</evidence>
<evidence type="ECO:0000313" key="17">
    <source>
        <dbReference type="Proteomes" id="UP000286734"/>
    </source>
</evidence>
<evidence type="ECO:0000313" key="20">
    <source>
        <dbReference type="Proteomes" id="UP000287173"/>
    </source>
</evidence>
<evidence type="ECO:0000313" key="7">
    <source>
        <dbReference type="EMBL" id="RTH23146.1"/>
    </source>
</evidence>
<proteinExistence type="predicted"/>
<dbReference type="Proteomes" id="UP000053099">
    <property type="component" value="Unassembled WGS sequence"/>
</dbReference>
<evidence type="ECO:0000313" key="5">
    <source>
        <dbReference type="EMBL" id="RTH07829.1"/>
    </source>
</evidence>
<evidence type="ECO:0000313" key="3">
    <source>
        <dbReference type="EMBL" id="RTH00738.1"/>
    </source>
</evidence>
<dbReference type="Proteomes" id="UP000286734">
    <property type="component" value="Unassembled WGS sequence"/>
</dbReference>
<dbReference type="Proteomes" id="UP000287439">
    <property type="component" value="Unassembled WGS sequence"/>
</dbReference>
<reference evidence="2 15" key="1">
    <citation type="submission" date="2015-09" db="EMBL/GenBank/DDBJ databases">
        <title>Draft genome sequence of Thermus scotoductus strain K1 isolated from a geothermal spring in Nagorno-Karabakh, Armenia.</title>
        <authorList>
            <person name="Saghatelyan A."/>
            <person name="Poghosyan L."/>
            <person name="Panosyan H."/>
            <person name="Birkeland N.-K."/>
        </authorList>
    </citation>
    <scope>NUCLEOTIDE SEQUENCE [LARGE SCALE GENOMIC DNA]</scope>
    <source>
        <strain evidence="2 15">K1</strain>
    </source>
</reference>
<dbReference type="EMBL" id="PELV01000049">
    <property type="protein sequence ID" value="RTH20483.1"/>
    <property type="molecule type" value="Genomic_DNA"/>
</dbReference>
<evidence type="ECO:0000313" key="6">
    <source>
        <dbReference type="EMBL" id="RTH20483.1"/>
    </source>
</evidence>
<dbReference type="InterPro" id="IPR027392">
    <property type="entry name" value="TF_Znf"/>
</dbReference>
<dbReference type="EMBL" id="PEMD01000311">
    <property type="protein sequence ID" value="RTH29859.1"/>
    <property type="molecule type" value="Genomic_DNA"/>
</dbReference>
<evidence type="ECO:0000313" key="11">
    <source>
        <dbReference type="EMBL" id="RTI00008.1"/>
    </source>
</evidence>
<evidence type="ECO:0000313" key="22">
    <source>
        <dbReference type="Proteomes" id="UP000287439"/>
    </source>
</evidence>
<dbReference type="GeneID" id="93866028"/>
<dbReference type="AlphaFoldDB" id="A0A0N0IRE1"/>
<dbReference type="Pfam" id="PF13453">
    <property type="entry name" value="Zn_ribbon_TFIIB"/>
    <property type="match status" value="1"/>
</dbReference>
<evidence type="ECO:0000313" key="13">
    <source>
        <dbReference type="EMBL" id="RTI04784.1"/>
    </source>
</evidence>
<dbReference type="Proteomes" id="UP000288073">
    <property type="component" value="Unassembled WGS sequence"/>
</dbReference>
<evidence type="ECO:0000313" key="27">
    <source>
        <dbReference type="Proteomes" id="UP000288347"/>
    </source>
</evidence>
<dbReference type="Proteomes" id="UP000286712">
    <property type="component" value="Unassembled WGS sequence"/>
</dbReference>
<dbReference type="Proteomes" id="UP000288051">
    <property type="component" value="Unassembled WGS sequence"/>
</dbReference>
<accession>A0A0N0IRE1</accession>
<dbReference type="Proteomes" id="UP000287173">
    <property type="component" value="Unassembled WGS sequence"/>
</dbReference>
<evidence type="ECO:0000313" key="12">
    <source>
        <dbReference type="EMBL" id="RTI04614.1"/>
    </source>
</evidence>
<evidence type="ECO:0000313" key="9">
    <source>
        <dbReference type="EMBL" id="RTH29859.1"/>
    </source>
</evidence>
<evidence type="ECO:0000313" key="2">
    <source>
        <dbReference type="EMBL" id="KPD32588.1"/>
    </source>
</evidence>
<evidence type="ECO:0000313" key="15">
    <source>
        <dbReference type="Proteomes" id="UP000053099"/>
    </source>
</evidence>
<evidence type="ECO:0000313" key="23">
    <source>
        <dbReference type="Proteomes" id="UP000287962"/>
    </source>
</evidence>
<gene>
    <name evidence="2" type="ORF">AN926_02890</name>
    <name evidence="14" type="ORF">CSW23_11560</name>
    <name evidence="13" type="ORF">CSW25_12215</name>
    <name evidence="11" type="ORF">CSW29_06585</name>
    <name evidence="12" type="ORF">CSW30_12970</name>
    <name evidence="9" type="ORF">CSW33_11410</name>
    <name evidence="10" type="ORF">CSW37_10675</name>
    <name evidence="7" type="ORF">CSW38_11265</name>
    <name evidence="8" type="ORF">CSW40_07765</name>
    <name evidence="6" type="ORF">CSW41_02220</name>
    <name evidence="3" type="ORF">CSW45_12555</name>
    <name evidence="5" type="ORF">CSW47_00885</name>
    <name evidence="4" type="ORF">CSW50_04480</name>
</gene>
<dbReference type="EMBL" id="PELY01000406">
    <property type="protein sequence ID" value="RTH23146.1"/>
    <property type="molecule type" value="Genomic_DNA"/>
</dbReference>